<sequence>MNKQHRPTHNSPNTGRMWAGIIIVGIGAILLAGKLGLGWLFPHWIFNWGNMWPMILIVIGLIIGGNSNFRNPSSYILLGIGSFFLLRNITDLDIGPFLWPALIIGIGLWLLLGKGRTGPHPPRFDRRHRFRRRYDSGYYEWDKRVVNEQPDSPASGGAPAFNQEFSQAEESEEFAGFSSEDYLKSTSIFGDVKKTIISKNFQGGEVVNIFGGTDINLIQADIQQPIVIDVFQIFAGTKIIVPSHWKIHSDVVSVFGEVDDKRFTQGIPHDDQKVVYIKGTSLFGGITIKSI</sequence>
<keyword evidence="1" id="KW-0812">Transmembrane</keyword>
<dbReference type="PANTHER" id="PTHR40763">
    <property type="entry name" value="MEMBRANE PROTEIN-RELATED"/>
    <property type="match status" value="1"/>
</dbReference>
<reference evidence="3 4" key="1">
    <citation type="submission" date="2016-10" db="EMBL/GenBank/DDBJ databases">
        <authorList>
            <person name="de Groot N.N."/>
        </authorList>
    </citation>
    <scope>NUCLEOTIDE SEQUENCE [LARGE SCALE GENOMIC DNA]</scope>
    <source>
        <strain evidence="3 4">RK1</strain>
    </source>
</reference>
<protein>
    <recommendedName>
        <fullName evidence="2">LiaF transmembrane domain-containing protein</fullName>
    </recommendedName>
</protein>
<dbReference type="Proteomes" id="UP000198670">
    <property type="component" value="Unassembled WGS sequence"/>
</dbReference>
<dbReference type="InterPro" id="IPR054331">
    <property type="entry name" value="LiaF_TM"/>
</dbReference>
<name>A0A1I3SV72_9SPHI</name>
<dbReference type="RefSeq" id="WP_090630328.1">
    <property type="nucleotide sequence ID" value="NZ_FOQO01000011.1"/>
</dbReference>
<dbReference type="OrthoDB" id="129627at2"/>
<gene>
    <name evidence="3" type="ORF">SAMN05444682_111156</name>
</gene>
<accession>A0A1I3SV72</accession>
<keyword evidence="4" id="KW-1185">Reference proteome</keyword>
<feature type="transmembrane region" description="Helical" evidence="1">
    <location>
        <begin position="21"/>
        <end position="41"/>
    </location>
</feature>
<evidence type="ECO:0000313" key="4">
    <source>
        <dbReference type="Proteomes" id="UP000198670"/>
    </source>
</evidence>
<dbReference type="STRING" id="1477437.SAMN05444682_111156"/>
<dbReference type="AlphaFoldDB" id="A0A1I3SV72"/>
<keyword evidence="1" id="KW-0472">Membrane</keyword>
<organism evidence="3 4">
    <name type="scientific">Parapedobacter indicus</name>
    <dbReference type="NCBI Taxonomy" id="1477437"/>
    <lineage>
        <taxon>Bacteria</taxon>
        <taxon>Pseudomonadati</taxon>
        <taxon>Bacteroidota</taxon>
        <taxon>Sphingobacteriia</taxon>
        <taxon>Sphingobacteriales</taxon>
        <taxon>Sphingobacteriaceae</taxon>
        <taxon>Parapedobacter</taxon>
    </lineage>
</organism>
<feature type="domain" description="LiaF transmembrane" evidence="2">
    <location>
        <begin position="18"/>
        <end position="116"/>
    </location>
</feature>
<keyword evidence="1" id="KW-1133">Transmembrane helix</keyword>
<evidence type="ECO:0000256" key="1">
    <source>
        <dbReference type="SAM" id="Phobius"/>
    </source>
</evidence>
<feature type="transmembrane region" description="Helical" evidence="1">
    <location>
        <begin position="47"/>
        <end position="65"/>
    </location>
</feature>
<proteinExistence type="predicted"/>
<dbReference type="PANTHER" id="PTHR40763:SF5">
    <property type="entry name" value="MEMBRANE PROTEIN"/>
    <property type="match status" value="1"/>
</dbReference>
<dbReference type="Pfam" id="PF22570">
    <property type="entry name" value="LiaF-TM"/>
    <property type="match status" value="1"/>
</dbReference>
<evidence type="ECO:0000259" key="2">
    <source>
        <dbReference type="Pfam" id="PF22570"/>
    </source>
</evidence>
<feature type="transmembrane region" description="Helical" evidence="1">
    <location>
        <begin position="72"/>
        <end position="90"/>
    </location>
</feature>
<feature type="transmembrane region" description="Helical" evidence="1">
    <location>
        <begin position="96"/>
        <end position="113"/>
    </location>
</feature>
<evidence type="ECO:0000313" key="3">
    <source>
        <dbReference type="EMBL" id="SFJ61336.1"/>
    </source>
</evidence>
<dbReference type="EMBL" id="FOQO01000011">
    <property type="protein sequence ID" value="SFJ61336.1"/>
    <property type="molecule type" value="Genomic_DNA"/>
</dbReference>